<proteinExistence type="predicted"/>
<dbReference type="EMBL" id="GGEC01075297">
    <property type="protein sequence ID" value="MBX55781.1"/>
    <property type="molecule type" value="Transcribed_RNA"/>
</dbReference>
<organism evidence="1">
    <name type="scientific">Rhizophora mucronata</name>
    <name type="common">Asiatic mangrove</name>
    <dbReference type="NCBI Taxonomy" id="61149"/>
    <lineage>
        <taxon>Eukaryota</taxon>
        <taxon>Viridiplantae</taxon>
        <taxon>Streptophyta</taxon>
        <taxon>Embryophyta</taxon>
        <taxon>Tracheophyta</taxon>
        <taxon>Spermatophyta</taxon>
        <taxon>Magnoliopsida</taxon>
        <taxon>eudicotyledons</taxon>
        <taxon>Gunneridae</taxon>
        <taxon>Pentapetalae</taxon>
        <taxon>rosids</taxon>
        <taxon>fabids</taxon>
        <taxon>Malpighiales</taxon>
        <taxon>Rhizophoraceae</taxon>
        <taxon>Rhizophora</taxon>
    </lineage>
</organism>
<name>A0A2P2PM83_RHIMU</name>
<evidence type="ECO:0000313" key="1">
    <source>
        <dbReference type="EMBL" id="MBX55781.1"/>
    </source>
</evidence>
<protein>
    <submittedName>
        <fullName evidence="1">Uncharacterized protein</fullName>
    </submittedName>
</protein>
<sequence>MGCEWSSMLASIVLELSKKQCYPYAQNGAKVYAKKQICIFVSLKKMLLHDI</sequence>
<dbReference type="AlphaFoldDB" id="A0A2P2PM83"/>
<reference evidence="1" key="1">
    <citation type="submission" date="2018-02" db="EMBL/GenBank/DDBJ databases">
        <title>Rhizophora mucronata_Transcriptome.</title>
        <authorList>
            <person name="Meera S.P."/>
            <person name="Sreeshan A."/>
            <person name="Augustine A."/>
        </authorList>
    </citation>
    <scope>NUCLEOTIDE SEQUENCE</scope>
    <source>
        <tissue evidence="1">Leaf</tissue>
    </source>
</reference>
<accession>A0A2P2PM83</accession>